<keyword evidence="4" id="KW-1185">Reference proteome</keyword>
<reference evidence="3 5" key="2">
    <citation type="submission" date="2018-02" db="EMBL/GenBank/DDBJ databases">
        <title>Draft genome sequences of Elsinoe sp., causing black scab on jojoba.</title>
        <authorList>
            <person name="Stodart B."/>
            <person name="Jeffress S."/>
            <person name="Ash G."/>
            <person name="Arun Chinnappa K."/>
        </authorList>
    </citation>
    <scope>NUCLEOTIDE SEQUENCE [LARGE SCALE GENOMIC DNA]</scope>
    <source>
        <strain evidence="3 5">Hillstone_2</strain>
    </source>
</reference>
<evidence type="ECO:0000313" key="3">
    <source>
        <dbReference type="EMBL" id="TKX23201.1"/>
    </source>
</evidence>
<proteinExistence type="predicted"/>
<gene>
    <name evidence="2" type="ORF">B9Z65_523</name>
    <name evidence="3" type="ORF">C1H76_4267</name>
</gene>
<accession>A0A2P8AIR8</accession>
<organism evidence="2 4">
    <name type="scientific">Elsinoe australis</name>
    <dbReference type="NCBI Taxonomy" id="40998"/>
    <lineage>
        <taxon>Eukaryota</taxon>
        <taxon>Fungi</taxon>
        <taxon>Dikarya</taxon>
        <taxon>Ascomycota</taxon>
        <taxon>Pezizomycotina</taxon>
        <taxon>Dothideomycetes</taxon>
        <taxon>Dothideomycetidae</taxon>
        <taxon>Myriangiales</taxon>
        <taxon>Elsinoaceae</taxon>
        <taxon>Elsinoe</taxon>
    </lineage>
</organism>
<protein>
    <submittedName>
        <fullName evidence="2">Uncharacterized protein</fullName>
    </submittedName>
</protein>
<dbReference type="EMBL" id="NHZQ01000003">
    <property type="protein sequence ID" value="PSK60373.1"/>
    <property type="molecule type" value="Genomic_DNA"/>
</dbReference>
<reference evidence="2 4" key="1">
    <citation type="submission" date="2017-05" db="EMBL/GenBank/DDBJ databases">
        <title>Draft genome sequence of Elsinoe australis.</title>
        <authorList>
            <person name="Cheng Q."/>
        </authorList>
    </citation>
    <scope>NUCLEOTIDE SEQUENCE [LARGE SCALE GENOMIC DNA]</scope>
    <source>
        <strain evidence="2 4">NL1</strain>
    </source>
</reference>
<dbReference type="OrthoDB" id="3621146at2759"/>
<evidence type="ECO:0000313" key="2">
    <source>
        <dbReference type="EMBL" id="PSK60373.1"/>
    </source>
</evidence>
<dbReference type="Proteomes" id="UP000243723">
    <property type="component" value="Unassembled WGS sequence"/>
</dbReference>
<feature type="signal peptide" evidence="1">
    <location>
        <begin position="1"/>
        <end position="18"/>
    </location>
</feature>
<dbReference type="EMBL" id="PTQR01000054">
    <property type="protein sequence ID" value="TKX23201.1"/>
    <property type="molecule type" value="Genomic_DNA"/>
</dbReference>
<feature type="chain" id="PRO_5036046881" evidence="1">
    <location>
        <begin position="19"/>
        <end position="78"/>
    </location>
</feature>
<evidence type="ECO:0000313" key="5">
    <source>
        <dbReference type="Proteomes" id="UP000308133"/>
    </source>
</evidence>
<dbReference type="Proteomes" id="UP000308133">
    <property type="component" value="Unassembled WGS sequence"/>
</dbReference>
<comment type="caution">
    <text evidence="2">The sequence shown here is derived from an EMBL/GenBank/DDBJ whole genome shotgun (WGS) entry which is preliminary data.</text>
</comment>
<sequence length="78" mass="8003">MKFTIIALITAFSAAAWAAPSPQIDWGCTASCAVWNGCRVRNAALGDPLTQCGAEPSRCNCQQFANAKAAEAAVAATA</sequence>
<dbReference type="AlphaFoldDB" id="A0A2P8AIR8"/>
<evidence type="ECO:0000256" key="1">
    <source>
        <dbReference type="SAM" id="SignalP"/>
    </source>
</evidence>
<name>A0A2P8AIR8_9PEZI</name>
<evidence type="ECO:0000313" key="4">
    <source>
        <dbReference type="Proteomes" id="UP000243723"/>
    </source>
</evidence>
<keyword evidence="1" id="KW-0732">Signal</keyword>